<evidence type="ECO:0000313" key="2">
    <source>
        <dbReference type="Proteomes" id="UP000076587"/>
    </source>
</evidence>
<dbReference type="EMBL" id="AUXT01000083">
    <property type="protein sequence ID" value="KZN53434.1"/>
    <property type="molecule type" value="Genomic_DNA"/>
</dbReference>
<dbReference type="PATRIC" id="fig|1365253.3.peg.1186"/>
<accession>A0A167G018</accession>
<comment type="caution">
    <text evidence="1">The sequence shown here is derived from an EMBL/GenBank/DDBJ whole genome shotgun (WGS) entry which is preliminary data.</text>
</comment>
<name>A0A167G018_9GAMM</name>
<protein>
    <submittedName>
        <fullName evidence="1">Uncharacterized protein</fullName>
    </submittedName>
</protein>
<dbReference type="AlphaFoldDB" id="A0A167G018"/>
<dbReference type="OrthoDB" id="6301849at2"/>
<evidence type="ECO:0000313" key="1">
    <source>
        <dbReference type="EMBL" id="KZN53434.1"/>
    </source>
</evidence>
<dbReference type="RefSeq" id="WP_063376081.1">
    <property type="nucleotide sequence ID" value="NZ_AUXT01000083.1"/>
</dbReference>
<sequence length="67" mass="7783">MLENITNQVDELGGVRSQYDIDIDLRAFLKKTDWYVIRESETGVAMPEEIKAQREFARSQIQTPPLK</sequence>
<proteinExistence type="predicted"/>
<reference evidence="1 2" key="1">
    <citation type="submission" date="2013-07" db="EMBL/GenBank/DDBJ databases">
        <title>Comparative Genomic and Metabolomic Analysis of Twelve Strains of Pseudoalteromonas luteoviolacea.</title>
        <authorList>
            <person name="Vynne N.G."/>
            <person name="Mansson M."/>
            <person name="Gram L."/>
        </authorList>
    </citation>
    <scope>NUCLEOTIDE SEQUENCE [LARGE SCALE GENOMIC DNA]</scope>
    <source>
        <strain evidence="1 2">NCIMB 1942</strain>
    </source>
</reference>
<organism evidence="1 2">
    <name type="scientific">Pseudoalteromonas luteoviolacea NCIMB 1942</name>
    <dbReference type="NCBI Taxonomy" id="1365253"/>
    <lineage>
        <taxon>Bacteria</taxon>
        <taxon>Pseudomonadati</taxon>
        <taxon>Pseudomonadota</taxon>
        <taxon>Gammaproteobacteria</taxon>
        <taxon>Alteromonadales</taxon>
        <taxon>Pseudoalteromonadaceae</taxon>
        <taxon>Pseudoalteromonas</taxon>
    </lineage>
</organism>
<gene>
    <name evidence="1" type="ORF">N482_24940</name>
</gene>
<dbReference type="Proteomes" id="UP000076587">
    <property type="component" value="Unassembled WGS sequence"/>
</dbReference>